<dbReference type="PANTHER" id="PTHR33627">
    <property type="entry name" value="TRANSPOSASE"/>
    <property type="match status" value="1"/>
</dbReference>
<dbReference type="InterPro" id="IPR039365">
    <property type="entry name" value="IS701-like"/>
</dbReference>
<dbReference type="EMBL" id="CCSD01000006">
    <property type="protein sequence ID" value="CDZ86823.1"/>
    <property type="molecule type" value="Genomic_DNA"/>
</dbReference>
<gene>
    <name evidence="2" type="ORF">RHRU231_1030002</name>
    <name evidence="3" type="ORF">RHRU231_210074</name>
    <name evidence="4" type="ORF">RHRU231_230017</name>
    <name evidence="5" type="ORF">RHRU231_920011</name>
</gene>
<reference evidence="5" key="2">
    <citation type="submission" date="2014-08" db="EMBL/GenBank/DDBJ databases">
        <authorList>
            <person name="Regsiter Alias"/>
        </authorList>
    </citation>
    <scope>NUCLEOTIDE SEQUENCE</scope>
</reference>
<name>A0A098BTR9_9NOCA</name>
<reference evidence="5 6" key="1">
    <citation type="journal article" date="2014" name="Genome Announc.">
        <title>Draft Genome Sequence of Propane- and Butane-Oxidizing Actinobacterium Rhodococcus ruber IEGM 231.</title>
        <authorList>
            <person name="Ivshina I.B."/>
            <person name="Kuyukina M.S."/>
            <person name="Krivoruchko A.V."/>
            <person name="Barbe V."/>
            <person name="Fischer C."/>
        </authorList>
    </citation>
    <scope>NUCLEOTIDE SEQUENCE [LARGE SCALE GENOMIC DNA]</scope>
</reference>
<accession>A0A098BTR9</accession>
<feature type="domain" description="Transposase IS701-like DDE" evidence="1">
    <location>
        <begin position="19"/>
        <end position="290"/>
    </location>
</feature>
<dbReference type="Proteomes" id="UP000042997">
    <property type="component" value="Unassembled WGS sequence"/>
</dbReference>
<proteinExistence type="predicted"/>
<dbReference type="InterPro" id="IPR012337">
    <property type="entry name" value="RNaseH-like_sf"/>
</dbReference>
<organism evidence="5 6">
    <name type="scientific">Rhodococcus ruber</name>
    <dbReference type="NCBI Taxonomy" id="1830"/>
    <lineage>
        <taxon>Bacteria</taxon>
        <taxon>Bacillati</taxon>
        <taxon>Actinomycetota</taxon>
        <taxon>Actinomycetes</taxon>
        <taxon>Mycobacteriales</taxon>
        <taxon>Nocardiaceae</taxon>
        <taxon>Rhodococcus</taxon>
    </lineage>
</organism>
<dbReference type="EMBL" id="CCSD01000032">
    <property type="protein sequence ID" value="CDZ87189.1"/>
    <property type="molecule type" value="Genomic_DNA"/>
</dbReference>
<protein>
    <submittedName>
        <fullName evidence="5">Transposase</fullName>
    </submittedName>
</protein>
<dbReference type="PANTHER" id="PTHR33627:SF1">
    <property type="entry name" value="TRANSPOSASE"/>
    <property type="match status" value="1"/>
</dbReference>
<evidence type="ECO:0000313" key="3">
    <source>
        <dbReference type="EMBL" id="CDZ87148.1"/>
    </source>
</evidence>
<evidence type="ECO:0000259" key="1">
    <source>
        <dbReference type="Pfam" id="PF13546"/>
    </source>
</evidence>
<evidence type="ECO:0000313" key="4">
    <source>
        <dbReference type="EMBL" id="CDZ87189.1"/>
    </source>
</evidence>
<evidence type="ECO:0000313" key="6">
    <source>
        <dbReference type="Proteomes" id="UP000042997"/>
    </source>
</evidence>
<dbReference type="SUPFAM" id="SSF53098">
    <property type="entry name" value="Ribonuclease H-like"/>
    <property type="match status" value="1"/>
</dbReference>
<evidence type="ECO:0000313" key="5">
    <source>
        <dbReference type="EMBL" id="CDZ92073.1"/>
    </source>
</evidence>
<sequence length="418" mass="46208">MDSAALTDVGERLDAFVDEVFSSLKRKDQRATAGVYARGLMLDGRRKSMQPMADRLGIDHQRLQQFVTTSPWDPVPVRKTLSRKACDLIAPDAWVIDDTGFAKDGDASPCVARQYSGTLGKVGNCQVAVSVHAATDTASAPLDWRLYLPESWDDQRCDDPETASAITARRRRNAIPDEERYRTKAVMALEMLDELTSWGRTPPVIVADAGYGDSATFRQSLTDRDLPYVVAVKGATLAHPADSVPATAEYSGRGRPPTRRYPTAVTCTDLVLAAGVEALTEITWRHGTKTGPANPAAAMRSRFVALRIRPANRTIPRDEDGVLPQAWLLAEWPAGAGQPTDFWLSTLPEDTPLPELVRLAKIRWRIEHDYRELKTGLGLDHFEGRSWLGWHHHVTLVTAAHLFLTSLRLTDPKAVGRD</sequence>
<dbReference type="OrthoDB" id="4954307at2"/>
<dbReference type="NCBIfam" id="NF033540">
    <property type="entry name" value="transpos_IS701"/>
    <property type="match status" value="1"/>
</dbReference>
<dbReference type="EMBL" id="CCSD01000030">
    <property type="protein sequence ID" value="CDZ87148.1"/>
    <property type="molecule type" value="Genomic_DNA"/>
</dbReference>
<dbReference type="EMBL" id="CCSD01000108">
    <property type="protein sequence ID" value="CDZ92073.1"/>
    <property type="molecule type" value="Genomic_DNA"/>
</dbReference>
<evidence type="ECO:0000313" key="2">
    <source>
        <dbReference type="EMBL" id="CDZ86823.1"/>
    </source>
</evidence>
<dbReference type="Pfam" id="PF13546">
    <property type="entry name" value="DDE_5"/>
    <property type="match status" value="1"/>
</dbReference>
<dbReference type="RefSeq" id="WP_040269676.1">
    <property type="nucleotide sequence ID" value="NZ_JAJNCM010000078.1"/>
</dbReference>
<dbReference type="AlphaFoldDB" id="A0A098BTR9"/>
<dbReference type="InterPro" id="IPR038721">
    <property type="entry name" value="IS701-like_DDE_dom"/>
</dbReference>